<name>A0A5B8UUX1_9SPHI</name>
<reference evidence="1 2" key="1">
    <citation type="journal article" date="2017" name="Curr. Microbiol.">
        <title>Mucilaginibacter ginsenosidivorans sp. nov., Isolated from Soil of Ginseng Field.</title>
        <authorList>
            <person name="Kim M.M."/>
            <person name="Siddiqi M.Z."/>
            <person name="Im W.T."/>
        </authorList>
    </citation>
    <scope>NUCLEOTIDE SEQUENCE [LARGE SCALE GENOMIC DNA]</scope>
    <source>
        <strain evidence="1 2">Gsoil 3017</strain>
    </source>
</reference>
<protein>
    <submittedName>
        <fullName evidence="1">Uncharacterized protein</fullName>
    </submittedName>
</protein>
<dbReference type="EMBL" id="CP042436">
    <property type="protein sequence ID" value="QEC62733.1"/>
    <property type="molecule type" value="Genomic_DNA"/>
</dbReference>
<dbReference type="OrthoDB" id="881221at2"/>
<dbReference type="AlphaFoldDB" id="A0A5B8UUX1"/>
<keyword evidence="2" id="KW-1185">Reference proteome</keyword>
<proteinExistence type="predicted"/>
<sequence>MKLLLISAFILIIGSARPPAGLQGTYGVQSRNDKAPYSLLQIHYSAKGIILFYFERAQGAPGYNSGAIYGQLTLNKKTGNYEYLPVEEGDCKLEFIHAGNKIIIRTLSGDCGFGGGVIADGTYPLMDTKNPVFCITRTGKKVYFEKTPPGKFRED</sequence>
<dbReference type="Proteomes" id="UP000321479">
    <property type="component" value="Chromosome"/>
</dbReference>
<evidence type="ECO:0000313" key="1">
    <source>
        <dbReference type="EMBL" id="QEC62733.1"/>
    </source>
</evidence>
<evidence type="ECO:0000313" key="2">
    <source>
        <dbReference type="Proteomes" id="UP000321479"/>
    </source>
</evidence>
<dbReference type="RefSeq" id="WP_147031310.1">
    <property type="nucleotide sequence ID" value="NZ_CP042436.1"/>
</dbReference>
<accession>A0A5B8UUX1</accession>
<organism evidence="1 2">
    <name type="scientific">Mucilaginibacter ginsenosidivorans</name>
    <dbReference type="NCBI Taxonomy" id="398053"/>
    <lineage>
        <taxon>Bacteria</taxon>
        <taxon>Pseudomonadati</taxon>
        <taxon>Bacteroidota</taxon>
        <taxon>Sphingobacteriia</taxon>
        <taxon>Sphingobacteriales</taxon>
        <taxon>Sphingobacteriaceae</taxon>
        <taxon>Mucilaginibacter</taxon>
    </lineage>
</organism>
<dbReference type="KEGG" id="mgin:FRZ54_09085"/>
<gene>
    <name evidence="1" type="ORF">FRZ54_09085</name>
</gene>